<dbReference type="Gene3D" id="3.40.50.11540">
    <property type="entry name" value="NADH-ubiquinone oxidoreductase 51kDa subunit"/>
    <property type="match status" value="1"/>
</dbReference>
<dbReference type="SUPFAM" id="SSF140490">
    <property type="entry name" value="Nqo1C-terminal domain-like"/>
    <property type="match status" value="1"/>
</dbReference>
<keyword evidence="3" id="KW-0479">Metal-binding</keyword>
<dbReference type="AlphaFoldDB" id="A0A0G0M7U8"/>
<dbReference type="Proteomes" id="UP000034022">
    <property type="component" value="Unassembled WGS sequence"/>
</dbReference>
<dbReference type="InterPro" id="IPR037225">
    <property type="entry name" value="Nuo51_FMN-bd_sf"/>
</dbReference>
<feature type="domain" description="NADH-ubiquinone oxidoreductase 51kDa subunit iron-sulphur binding" evidence="6">
    <location>
        <begin position="251"/>
        <end position="297"/>
    </location>
</feature>
<keyword evidence="4" id="KW-0408">Iron</keyword>
<keyword evidence="5" id="KW-0411">Iron-sulfur</keyword>
<evidence type="ECO:0000313" key="8">
    <source>
        <dbReference type="Proteomes" id="UP000034022"/>
    </source>
</evidence>
<dbReference type="SUPFAM" id="SSF142019">
    <property type="entry name" value="Nqo1 FMN-binding domain-like"/>
    <property type="match status" value="1"/>
</dbReference>
<dbReference type="PANTHER" id="PTHR43578">
    <property type="entry name" value="NADH-QUINONE OXIDOREDUCTASE SUBUNIT F"/>
    <property type="match status" value="1"/>
</dbReference>
<dbReference type="InterPro" id="IPR019575">
    <property type="entry name" value="Nuop51_4Fe4S-bd"/>
</dbReference>
<evidence type="ECO:0000256" key="3">
    <source>
        <dbReference type="ARBA" id="ARBA00022723"/>
    </source>
</evidence>
<dbReference type="SMART" id="SM00928">
    <property type="entry name" value="NADH_4Fe-4S"/>
    <property type="match status" value="1"/>
</dbReference>
<dbReference type="GO" id="GO:0046872">
    <property type="term" value="F:metal ion binding"/>
    <property type="evidence" value="ECO:0007669"/>
    <property type="project" value="UniProtKB-KW"/>
</dbReference>
<dbReference type="Gene3D" id="1.20.1440.230">
    <property type="entry name" value="NADH-ubiquinone oxidoreductase 51kDa subunit, iron-sulphur binding domain"/>
    <property type="match status" value="1"/>
</dbReference>
<protein>
    <submittedName>
        <fullName evidence="7">Respiratory-chain NADH dehydrogenase domain 51 kDa subunit</fullName>
    </submittedName>
</protein>
<keyword evidence="2" id="KW-0004">4Fe-4S</keyword>
<dbReference type="GO" id="GO:0010181">
    <property type="term" value="F:FMN binding"/>
    <property type="evidence" value="ECO:0007669"/>
    <property type="project" value="InterPro"/>
</dbReference>
<dbReference type="GO" id="GO:0008137">
    <property type="term" value="F:NADH dehydrogenase (ubiquinone) activity"/>
    <property type="evidence" value="ECO:0007669"/>
    <property type="project" value="InterPro"/>
</dbReference>
<comment type="similarity">
    <text evidence="1">Belongs to the complex I 51 kDa subunit family.</text>
</comment>
<reference evidence="7 8" key="1">
    <citation type="journal article" date="2015" name="Nature">
        <title>rRNA introns, odd ribosomes, and small enigmatic genomes across a large radiation of phyla.</title>
        <authorList>
            <person name="Brown C.T."/>
            <person name="Hug L.A."/>
            <person name="Thomas B.C."/>
            <person name="Sharon I."/>
            <person name="Castelle C.J."/>
            <person name="Singh A."/>
            <person name="Wilkins M.J."/>
            <person name="Williams K.H."/>
            <person name="Banfield J.F."/>
        </authorList>
    </citation>
    <scope>NUCLEOTIDE SEQUENCE [LARGE SCALE GENOMIC DNA]</scope>
</reference>
<dbReference type="PANTHER" id="PTHR43578:SF3">
    <property type="entry name" value="NADH-QUINONE OXIDOREDUCTASE SUBUNIT F"/>
    <property type="match status" value="1"/>
</dbReference>
<organism evidence="7 8">
    <name type="scientific">Candidatus Falkowbacteria bacterium GW2011_GWE1_38_31</name>
    <dbReference type="NCBI Taxonomy" id="1618638"/>
    <lineage>
        <taxon>Bacteria</taxon>
        <taxon>Candidatus Falkowiibacteriota</taxon>
    </lineage>
</organism>
<gene>
    <name evidence="7" type="ORF">US91_C0010G0055</name>
</gene>
<evidence type="ECO:0000313" key="7">
    <source>
        <dbReference type="EMBL" id="KKQ69759.1"/>
    </source>
</evidence>
<evidence type="ECO:0000259" key="6">
    <source>
        <dbReference type="SMART" id="SM00928"/>
    </source>
</evidence>
<dbReference type="PROSITE" id="PS00645">
    <property type="entry name" value="COMPLEX1_51K_2"/>
    <property type="match status" value="1"/>
</dbReference>
<evidence type="ECO:0000256" key="5">
    <source>
        <dbReference type="ARBA" id="ARBA00023014"/>
    </source>
</evidence>
<dbReference type="GO" id="GO:0051539">
    <property type="term" value="F:4 iron, 4 sulfur cluster binding"/>
    <property type="evidence" value="ECO:0007669"/>
    <property type="project" value="UniProtKB-KW"/>
</dbReference>
<sequence>MDLIQKLKKAKLTGRGGACFCVADKWQMVKKAKGDRKYVVCNASEGEPGIKKDKYLFDNEADEVIEGIMLALEFLPAEKAYIYLNPDYYTELAPKLKKIIGYFPIEVFKKDHSAGYIGGEESSALNHIEGKRIEPRIRPPFPTESGLWGCPTLVNNVETFRDVFLIAKDQYKGTKLFTVGGDCIYDGVYEFPEDIFIEDVLKQTSNYPDFDFFVQVGGNASGTVLNKEQLKQPAMGCASITIHSLYKHNPIELLKYWVDFYKHESCGQCTPCREGFYRLKEVIYASKLDWQAVDKLITNLKDSSFCALGSSAYTPFSSYINNVIKYTSLSFPTHIAPQGMDIKCLPR</sequence>
<dbReference type="Pfam" id="PF01512">
    <property type="entry name" value="Complex1_51K"/>
    <property type="match status" value="1"/>
</dbReference>
<dbReference type="Pfam" id="PF10589">
    <property type="entry name" value="NADH_4Fe-4S"/>
    <property type="match status" value="1"/>
</dbReference>
<proteinExistence type="inferred from homology"/>
<accession>A0A0G0M7U8</accession>
<evidence type="ECO:0000256" key="2">
    <source>
        <dbReference type="ARBA" id="ARBA00022485"/>
    </source>
</evidence>
<dbReference type="InterPro" id="IPR001949">
    <property type="entry name" value="NADH-UbQ_OxRdtase_51kDa_CS"/>
</dbReference>
<dbReference type="InterPro" id="IPR011538">
    <property type="entry name" value="Nuo51_FMN-bd"/>
</dbReference>
<name>A0A0G0M7U8_9BACT</name>
<evidence type="ECO:0000256" key="1">
    <source>
        <dbReference type="ARBA" id="ARBA00007523"/>
    </source>
</evidence>
<dbReference type="EMBL" id="LBUU01000010">
    <property type="protein sequence ID" value="KKQ69759.1"/>
    <property type="molecule type" value="Genomic_DNA"/>
</dbReference>
<comment type="caution">
    <text evidence="7">The sequence shown here is derived from an EMBL/GenBank/DDBJ whole genome shotgun (WGS) entry which is preliminary data.</text>
</comment>
<dbReference type="PATRIC" id="fig|1618638.3.peg.1120"/>
<dbReference type="InterPro" id="IPR037207">
    <property type="entry name" value="Nuop51_4Fe4S-bd_sf"/>
</dbReference>
<evidence type="ECO:0000256" key="4">
    <source>
        <dbReference type="ARBA" id="ARBA00023004"/>
    </source>
</evidence>